<dbReference type="EMBL" id="JAENHL010000006">
    <property type="protein sequence ID" value="MBK1866077.1"/>
    <property type="molecule type" value="Genomic_DNA"/>
</dbReference>
<organism evidence="1 2">
    <name type="scientific">Taklimakanibacter albus</name>
    <dbReference type="NCBI Taxonomy" id="2800327"/>
    <lineage>
        <taxon>Bacteria</taxon>
        <taxon>Pseudomonadati</taxon>
        <taxon>Pseudomonadota</taxon>
        <taxon>Alphaproteobacteria</taxon>
        <taxon>Hyphomicrobiales</taxon>
        <taxon>Aestuariivirgaceae</taxon>
        <taxon>Taklimakanibacter</taxon>
    </lineage>
</organism>
<dbReference type="Proteomes" id="UP000616151">
    <property type="component" value="Unassembled WGS sequence"/>
</dbReference>
<evidence type="ECO:0000313" key="1">
    <source>
        <dbReference type="EMBL" id="MBK1866077.1"/>
    </source>
</evidence>
<name>A0ACC5R0E9_9HYPH</name>
<gene>
    <name evidence="1" type="ORF">JHL16_06900</name>
</gene>
<evidence type="ECO:0000313" key="2">
    <source>
        <dbReference type="Proteomes" id="UP000616151"/>
    </source>
</evidence>
<accession>A0ACC5R0E9</accession>
<proteinExistence type="predicted"/>
<keyword evidence="2" id="KW-1185">Reference proteome</keyword>
<protein>
    <submittedName>
        <fullName evidence="1">YafY family transcriptional regulator</fullName>
    </submittedName>
</protein>
<sequence length="237" mass="27225">MRRADRLLQVLQILRRHRRPVTGDAMADELEVSLRTVYRDINSLVGQGVPIRGEAGIGYVLGEGYDMPPLMFTADELEAVMLGLRWVTRRGDGQLSRAARDSVAKIGAVLPEGLRPFLYDAGLVVAPRDGRTVDAVDVAALRSAIRESRKVSIQYRDEIDRYTERTIWPIGIVYYEATRNIIAWCELRTAFRHFRTDRIGQVDILKDRYPKRRKALLKEWQDELRADMEKPDLDVFL</sequence>
<reference evidence="1" key="1">
    <citation type="submission" date="2021-01" db="EMBL/GenBank/DDBJ databases">
        <authorList>
            <person name="Sun Q."/>
        </authorList>
    </citation>
    <scope>NUCLEOTIDE SEQUENCE</scope>
    <source>
        <strain evidence="1">YIM B02566</strain>
    </source>
</reference>
<comment type="caution">
    <text evidence="1">The sequence shown here is derived from an EMBL/GenBank/DDBJ whole genome shotgun (WGS) entry which is preliminary data.</text>
</comment>